<dbReference type="Gene3D" id="1.20.910.10">
    <property type="entry name" value="Heme oxygenase-like"/>
    <property type="match status" value="1"/>
</dbReference>
<dbReference type="InterPro" id="IPR016053">
    <property type="entry name" value="Haem_Oase-like"/>
</dbReference>
<dbReference type="EMBL" id="JBDJNQ010000004">
    <property type="protein sequence ID" value="MEN5377586.1"/>
    <property type="molecule type" value="Genomic_DNA"/>
</dbReference>
<dbReference type="Pfam" id="PF01126">
    <property type="entry name" value="Heme_oxygenase"/>
    <property type="match status" value="1"/>
</dbReference>
<evidence type="ECO:0000313" key="2">
    <source>
        <dbReference type="Proteomes" id="UP001409291"/>
    </source>
</evidence>
<dbReference type="RefSeq" id="WP_132842269.1">
    <property type="nucleotide sequence ID" value="NZ_JBDJLH010000002.1"/>
</dbReference>
<accession>A0ABV0BS22</accession>
<keyword evidence="2" id="KW-1185">Reference proteome</keyword>
<comment type="caution">
    <text evidence="1">The sequence shown here is derived from an EMBL/GenBank/DDBJ whole genome shotgun (WGS) entry which is preliminary data.</text>
</comment>
<proteinExistence type="predicted"/>
<dbReference type="CDD" id="cd19166">
    <property type="entry name" value="HemeO-bac"/>
    <property type="match status" value="1"/>
</dbReference>
<reference evidence="1 2" key="1">
    <citation type="submission" date="2024-04" db="EMBL/GenBank/DDBJ databases">
        <title>WGS of bacteria from Torrens River.</title>
        <authorList>
            <person name="Wyrsch E.R."/>
            <person name="Drigo B."/>
        </authorList>
    </citation>
    <scope>NUCLEOTIDE SEQUENCE [LARGE SCALE GENOMIC DNA]</scope>
    <source>
        <strain evidence="1 2">TWI391</strain>
    </source>
</reference>
<evidence type="ECO:0000313" key="1">
    <source>
        <dbReference type="EMBL" id="MEN5377586.1"/>
    </source>
</evidence>
<sequence length="186" mass="20457">MLNLKIKEATKNGHQELEKNVIFKLKAIENNLDYADVLKYFYAYFNAAEGNIEAALPASLASYYATRRNASHVAKDIIELGGSLENLPEVVLPTISTKNQAIGALYVLEGSIMGGPHIVKMLQHRGINSGFNFFNGYGDQSMEKWAEFTAIINAEVAENDEQEAIDAALATFEAFTNTFNSKAVIS</sequence>
<dbReference type="Proteomes" id="UP001409291">
    <property type="component" value="Unassembled WGS sequence"/>
</dbReference>
<dbReference type="InterPro" id="IPR016084">
    <property type="entry name" value="Haem_Oase-like_multi-hlx"/>
</dbReference>
<name>A0ABV0BS22_9SPHI</name>
<gene>
    <name evidence="1" type="ORF">ABE541_09965</name>
</gene>
<dbReference type="SUPFAM" id="SSF48613">
    <property type="entry name" value="Heme oxygenase-like"/>
    <property type="match status" value="1"/>
</dbReference>
<organism evidence="1 2">
    <name type="scientific">Sphingobacterium kitahiroshimense</name>
    <dbReference type="NCBI Taxonomy" id="470446"/>
    <lineage>
        <taxon>Bacteria</taxon>
        <taxon>Pseudomonadati</taxon>
        <taxon>Bacteroidota</taxon>
        <taxon>Sphingobacteriia</taxon>
        <taxon>Sphingobacteriales</taxon>
        <taxon>Sphingobacteriaceae</taxon>
        <taxon>Sphingobacterium</taxon>
    </lineage>
</organism>
<protein>
    <submittedName>
        <fullName evidence="1">Biliverdin-producing heme oxygenase</fullName>
    </submittedName>
</protein>